<evidence type="ECO:0000259" key="6">
    <source>
        <dbReference type="Pfam" id="PF13193"/>
    </source>
</evidence>
<proteinExistence type="inferred from homology"/>
<evidence type="ECO:0000259" key="7">
    <source>
        <dbReference type="Pfam" id="PF16177"/>
    </source>
</evidence>
<organism evidence="8 9">
    <name type="scientific">Brevibacterium siliguriense</name>
    <dbReference type="NCBI Taxonomy" id="1136497"/>
    <lineage>
        <taxon>Bacteria</taxon>
        <taxon>Bacillati</taxon>
        <taxon>Actinomycetota</taxon>
        <taxon>Actinomycetes</taxon>
        <taxon>Micrococcales</taxon>
        <taxon>Brevibacteriaceae</taxon>
        <taxon>Brevibacterium</taxon>
    </lineage>
</organism>
<dbReference type="PROSITE" id="PS00455">
    <property type="entry name" value="AMP_BINDING"/>
    <property type="match status" value="1"/>
</dbReference>
<evidence type="ECO:0000256" key="1">
    <source>
        <dbReference type="ARBA" id="ARBA00006432"/>
    </source>
</evidence>
<dbReference type="Pfam" id="PF13193">
    <property type="entry name" value="AMP-binding_C"/>
    <property type="match status" value="1"/>
</dbReference>
<dbReference type="PANTHER" id="PTHR42921">
    <property type="entry name" value="ACETOACETYL-COA SYNTHETASE"/>
    <property type="match status" value="1"/>
</dbReference>
<dbReference type="GO" id="GO:0006629">
    <property type="term" value="P:lipid metabolic process"/>
    <property type="evidence" value="ECO:0007669"/>
    <property type="project" value="InterPro"/>
</dbReference>
<comment type="similarity">
    <text evidence="1">Belongs to the ATP-dependent AMP-binding enzyme family.</text>
</comment>
<dbReference type="NCBIfam" id="NF002937">
    <property type="entry name" value="PRK03584.1"/>
    <property type="match status" value="1"/>
</dbReference>
<dbReference type="RefSeq" id="WP_092008967.1">
    <property type="nucleotide sequence ID" value="NZ_LT629766.1"/>
</dbReference>
<dbReference type="InterPro" id="IPR020845">
    <property type="entry name" value="AMP-binding_CS"/>
</dbReference>
<keyword evidence="4" id="KW-0067">ATP-binding</keyword>
<dbReference type="Pfam" id="PF00501">
    <property type="entry name" value="AMP-binding"/>
    <property type="match status" value="1"/>
</dbReference>
<dbReference type="Gene3D" id="3.40.50.12780">
    <property type="entry name" value="N-terminal domain of ligase-like"/>
    <property type="match status" value="1"/>
</dbReference>
<dbReference type="InterPro" id="IPR005914">
    <property type="entry name" value="Acac_CoA_synth"/>
</dbReference>
<feature type="domain" description="Acetyl-coenzyme A synthetase N-terminal" evidence="7">
    <location>
        <begin position="37"/>
        <end position="93"/>
    </location>
</feature>
<evidence type="ECO:0000313" key="9">
    <source>
        <dbReference type="Proteomes" id="UP000199597"/>
    </source>
</evidence>
<dbReference type="Proteomes" id="UP000199597">
    <property type="component" value="Chromosome I"/>
</dbReference>
<evidence type="ECO:0000256" key="4">
    <source>
        <dbReference type="ARBA" id="ARBA00022840"/>
    </source>
</evidence>
<feature type="domain" description="AMP-binding enzyme C-terminal" evidence="6">
    <location>
        <begin position="546"/>
        <end position="618"/>
    </location>
</feature>
<dbReference type="AlphaFoldDB" id="A0A1H1L9L8"/>
<dbReference type="EMBL" id="LT629766">
    <property type="protein sequence ID" value="SDR71284.1"/>
    <property type="molecule type" value="Genomic_DNA"/>
</dbReference>
<keyword evidence="2" id="KW-0436">Ligase</keyword>
<evidence type="ECO:0000256" key="3">
    <source>
        <dbReference type="ARBA" id="ARBA00022741"/>
    </source>
</evidence>
<sequence>MTAEPIWLPNPDQTPRPQIADFTDYANQRTGKSMAGYDDLWKWSVSDLDGFWGAVWDFFDVIADEPYTEVLSDRSMPGADWFPGTRLNYAEHALRAGLDDKLANEPAIITIKESGTRTETTWRELRRQVGSVAAWLRIQGVGEGDRVVGYLPNTHHTLIAFLASASIGAIWSACAQDYAAEGAATKLGQLEPKVLFAADGYLWNGQAFDRRDQVADLANRMPSLRAVVGVGNLGEEFIVEHGQITNLTAWDDIASADVEPEFTRVDFDTPLWVLYSSGTTGIPKGIVHSHGGVVIDHLRLLGLHLDIRPGDRFFWYTNTNWMMWNLVASALVGGATTVCFDGSPLYPGPGRLWEIAADTKANVLGVSPGIFLAGMKAGIEPGREFDLSALRTIGATGAPVPAHCFPWVRDAVGERVQLASTSGGTDVVSGFAGSAPNVPIWAGELSRPVLGVALESWDDAGHPLVGEVGEMVITAPMPSMPVKFWNDPDGERYRDTYFSMFPEVWRHGDWITITDHGSVTISGRSDATLNRQGVRLGSADIYDVVDGIPEVAESLVIGAEQPDGGYWMPLFVVLASGVSLDSGLRDRIAGELRSKASPRHVPDDIIAVPAIPHTRTGKKLEVPVKRLIQGHDLDRVANPDAVDSFEALEYFARFAGGSGLASGKVMTVE</sequence>
<feature type="domain" description="AMP-dependent synthetase/ligase" evidence="5">
    <location>
        <begin position="104"/>
        <end position="476"/>
    </location>
</feature>
<dbReference type="SUPFAM" id="SSF56801">
    <property type="entry name" value="Acetyl-CoA synthetase-like"/>
    <property type="match status" value="1"/>
</dbReference>
<dbReference type="NCBIfam" id="TIGR01217">
    <property type="entry name" value="ac_ac_CoA_syn"/>
    <property type="match status" value="1"/>
</dbReference>
<evidence type="ECO:0000256" key="2">
    <source>
        <dbReference type="ARBA" id="ARBA00022598"/>
    </source>
</evidence>
<keyword evidence="9" id="KW-1185">Reference proteome</keyword>
<dbReference type="GO" id="GO:0005524">
    <property type="term" value="F:ATP binding"/>
    <property type="evidence" value="ECO:0007669"/>
    <property type="project" value="UniProtKB-KW"/>
</dbReference>
<dbReference type="InterPro" id="IPR042099">
    <property type="entry name" value="ANL_N_sf"/>
</dbReference>
<dbReference type="Gene3D" id="3.30.300.30">
    <property type="match status" value="1"/>
</dbReference>
<keyword evidence="3" id="KW-0547">Nucleotide-binding</keyword>
<evidence type="ECO:0000313" key="8">
    <source>
        <dbReference type="EMBL" id="SDR71284.1"/>
    </source>
</evidence>
<dbReference type="InterPro" id="IPR025110">
    <property type="entry name" value="AMP-bd_C"/>
</dbReference>
<dbReference type="InterPro" id="IPR000873">
    <property type="entry name" value="AMP-dep_synth/lig_dom"/>
</dbReference>
<gene>
    <name evidence="8" type="ORF">SAMN04489752_0024</name>
</gene>
<dbReference type="PANTHER" id="PTHR42921:SF1">
    <property type="entry name" value="ACETOACETYL-COA SYNTHETASE"/>
    <property type="match status" value="1"/>
</dbReference>
<accession>A0A1H1L9L8</accession>
<dbReference type="OrthoDB" id="9803968at2"/>
<dbReference type="InterPro" id="IPR032387">
    <property type="entry name" value="ACAS_N"/>
</dbReference>
<protein>
    <submittedName>
        <fullName evidence="8">Acetoacetyl-CoA synthetase</fullName>
    </submittedName>
</protein>
<reference evidence="9" key="1">
    <citation type="submission" date="2016-10" db="EMBL/GenBank/DDBJ databases">
        <authorList>
            <person name="Varghese N."/>
            <person name="Submissions S."/>
        </authorList>
    </citation>
    <scope>NUCLEOTIDE SEQUENCE [LARGE SCALE GENOMIC DNA]</scope>
    <source>
        <strain evidence="9">DSM 23676</strain>
    </source>
</reference>
<dbReference type="Pfam" id="PF16177">
    <property type="entry name" value="ACAS_N"/>
    <property type="match status" value="1"/>
</dbReference>
<evidence type="ECO:0000259" key="5">
    <source>
        <dbReference type="Pfam" id="PF00501"/>
    </source>
</evidence>
<dbReference type="GO" id="GO:0030729">
    <property type="term" value="F:acetoacetate-CoA ligase activity"/>
    <property type="evidence" value="ECO:0007669"/>
    <property type="project" value="InterPro"/>
</dbReference>
<dbReference type="STRING" id="1136497.SAMN04489752_0024"/>
<name>A0A1H1L9L8_9MICO</name>
<dbReference type="InterPro" id="IPR045851">
    <property type="entry name" value="AMP-bd_C_sf"/>
</dbReference>